<evidence type="ECO:0000313" key="8">
    <source>
        <dbReference type="Proteomes" id="UP000037442"/>
    </source>
</evidence>
<dbReference type="InterPro" id="IPR035210">
    <property type="entry name" value="DUF5455"/>
</dbReference>
<dbReference type="Pfam" id="PF17537">
    <property type="entry name" value="DUF5455"/>
    <property type="match status" value="1"/>
</dbReference>
<keyword evidence="2 6" id="KW-0812">Transmembrane</keyword>
<comment type="caution">
    <text evidence="7">The sequence shown here is derived from an EMBL/GenBank/DDBJ whole genome shotgun (WGS) entry which is preliminary data.</text>
</comment>
<dbReference type="PATRIC" id="fig|285.49.peg.2665"/>
<dbReference type="EMBL" id="JNVD01000022">
    <property type="protein sequence ID" value="KOC20379.1"/>
    <property type="molecule type" value="Genomic_DNA"/>
</dbReference>
<evidence type="ECO:0000256" key="1">
    <source>
        <dbReference type="ARBA" id="ARBA00004551"/>
    </source>
</evidence>
<keyword evidence="5 6" id="KW-0472">Membrane</keyword>
<keyword evidence="3" id="KW-1043">Host membrane</keyword>
<dbReference type="AlphaFoldDB" id="A0A0L7MEQ2"/>
<name>A0A0L7MEQ2_COMTE</name>
<feature type="transmembrane region" description="Helical" evidence="6">
    <location>
        <begin position="36"/>
        <end position="59"/>
    </location>
</feature>
<evidence type="ECO:0000256" key="3">
    <source>
        <dbReference type="ARBA" id="ARBA00022870"/>
    </source>
</evidence>
<protein>
    <submittedName>
        <fullName evidence="7">Uncharacterized protein</fullName>
    </submittedName>
</protein>
<dbReference type="RefSeq" id="WP_053283707.1">
    <property type="nucleotide sequence ID" value="NZ_JNVD01000022.1"/>
</dbReference>
<evidence type="ECO:0000256" key="2">
    <source>
        <dbReference type="ARBA" id="ARBA00022692"/>
    </source>
</evidence>
<keyword evidence="4 6" id="KW-1133">Transmembrane helix</keyword>
<evidence type="ECO:0000256" key="6">
    <source>
        <dbReference type="SAM" id="Phobius"/>
    </source>
</evidence>
<evidence type="ECO:0000313" key="7">
    <source>
        <dbReference type="EMBL" id="KOC20379.1"/>
    </source>
</evidence>
<feature type="transmembrane region" description="Helical" evidence="6">
    <location>
        <begin position="6"/>
        <end position="24"/>
    </location>
</feature>
<accession>A0A0L7MEQ2</accession>
<reference evidence="8" key="1">
    <citation type="submission" date="2014-06" db="EMBL/GenBank/DDBJ databases">
        <title>Draft genome sequence of C. testosteroni WDL7.</title>
        <authorList>
            <person name="Wu Y."/>
            <person name="Seshan H."/>
            <person name="Arumugam K."/>
        </authorList>
    </citation>
    <scope>NUCLEOTIDE SEQUENCE [LARGE SCALE GENOMIC DNA]</scope>
    <source>
        <strain evidence="8">WDL7</strain>
    </source>
</reference>
<comment type="subcellular location">
    <subcellularLocation>
        <location evidence="1">Host membrane</location>
    </subcellularLocation>
</comment>
<sequence>MTNLFGFLNSFFVGVVGLLTAWLGRKAAVTTALIAIYSAVVIALWAGIKLLVGTLVYSLPSGGLFEWLYIGINLALPSNFEVCVAAMLSADVAVYLYRWQLEHVIAPAAEA</sequence>
<gene>
    <name evidence="7" type="ORF">GL58_12895</name>
</gene>
<organism evidence="7 8">
    <name type="scientific">Comamonas testosteroni</name>
    <name type="common">Pseudomonas testosteroni</name>
    <dbReference type="NCBI Taxonomy" id="285"/>
    <lineage>
        <taxon>Bacteria</taxon>
        <taxon>Pseudomonadati</taxon>
        <taxon>Pseudomonadota</taxon>
        <taxon>Betaproteobacteria</taxon>
        <taxon>Burkholderiales</taxon>
        <taxon>Comamonadaceae</taxon>
        <taxon>Comamonas</taxon>
    </lineage>
</organism>
<evidence type="ECO:0000256" key="5">
    <source>
        <dbReference type="ARBA" id="ARBA00023136"/>
    </source>
</evidence>
<evidence type="ECO:0000256" key="4">
    <source>
        <dbReference type="ARBA" id="ARBA00022989"/>
    </source>
</evidence>
<proteinExistence type="predicted"/>
<dbReference type="Proteomes" id="UP000037442">
    <property type="component" value="Unassembled WGS sequence"/>
</dbReference>
<dbReference type="GO" id="GO:0033644">
    <property type="term" value="C:host cell membrane"/>
    <property type="evidence" value="ECO:0007669"/>
    <property type="project" value="UniProtKB-SubCell"/>
</dbReference>